<feature type="non-terminal residue" evidence="1">
    <location>
        <position position="1"/>
    </location>
</feature>
<reference evidence="1" key="1">
    <citation type="submission" date="2021-02" db="EMBL/GenBank/DDBJ databases">
        <authorList>
            <person name="Dougan E. K."/>
            <person name="Rhodes N."/>
            <person name="Thang M."/>
            <person name="Chan C."/>
        </authorList>
    </citation>
    <scope>NUCLEOTIDE SEQUENCE</scope>
</reference>
<sequence length="182" mass="19939">VYLAQISIPPEQSVASFQERDVIRGGPKLRLPDVPLFRTVRRSSGSAPVEAVPIGCRCLYLHLTCLGNILLLALRDDAEPSDIICLPEELQSVRRPGGRQDPPTPRRLESGPFGDVELIADMSIADISHQFLHIRGIYLKVNGPWVHAEGFFSVPSGAEDIYAPSALTRSKEGSLCLVSLRD</sequence>
<name>A0A813L057_POLGL</name>
<accession>A0A813L057</accession>
<organism evidence="1 2">
    <name type="scientific">Polarella glacialis</name>
    <name type="common">Dinoflagellate</name>
    <dbReference type="NCBI Taxonomy" id="89957"/>
    <lineage>
        <taxon>Eukaryota</taxon>
        <taxon>Sar</taxon>
        <taxon>Alveolata</taxon>
        <taxon>Dinophyceae</taxon>
        <taxon>Suessiales</taxon>
        <taxon>Suessiaceae</taxon>
        <taxon>Polarella</taxon>
    </lineage>
</organism>
<protein>
    <submittedName>
        <fullName evidence="1">Uncharacterized protein</fullName>
    </submittedName>
</protein>
<evidence type="ECO:0000313" key="1">
    <source>
        <dbReference type="EMBL" id="CAE8719024.1"/>
    </source>
</evidence>
<dbReference type="EMBL" id="CAJNNW010033466">
    <property type="protein sequence ID" value="CAE8719024.1"/>
    <property type="molecule type" value="Genomic_DNA"/>
</dbReference>
<feature type="non-terminal residue" evidence="1">
    <location>
        <position position="182"/>
    </location>
</feature>
<evidence type="ECO:0000313" key="2">
    <source>
        <dbReference type="Proteomes" id="UP000626109"/>
    </source>
</evidence>
<gene>
    <name evidence="1" type="ORF">PGLA2088_LOCUS40403</name>
</gene>
<dbReference type="Proteomes" id="UP000626109">
    <property type="component" value="Unassembled WGS sequence"/>
</dbReference>
<comment type="caution">
    <text evidence="1">The sequence shown here is derived from an EMBL/GenBank/DDBJ whole genome shotgun (WGS) entry which is preliminary data.</text>
</comment>
<proteinExistence type="predicted"/>
<dbReference type="AlphaFoldDB" id="A0A813L057"/>